<sequence>MKTNQSETESVHYCFESSNTSCLKLVYPITIRASLYVLLGATILLTVLGNLLVIVTISHSKQLHTPTNYLILSLAVSDFLLGAVVMPPSLIRSLETCWYLGDWFCKIHTSVETSLTAASIFMLYLISVERYVAVSRPLLYHTLITTHVAKCMILICWVLSALIGFGMELNSLTIQDVYLTQLNCEGRCTLITVIFIYCAVKTFIYSSIHFPYVIRI</sequence>
<dbReference type="PANTHER" id="PTHR24249:SF415">
    <property type="entry name" value="TRACE AMINE-ASSOCIATED RECEPTOR 1"/>
    <property type="match status" value="1"/>
</dbReference>
<reference evidence="12" key="1">
    <citation type="submission" date="2025-08" db="UniProtKB">
        <authorList>
            <consortium name="Ensembl"/>
        </authorList>
    </citation>
    <scope>IDENTIFICATION</scope>
</reference>
<dbReference type="PROSITE" id="PS50262">
    <property type="entry name" value="G_PROTEIN_RECEP_F1_2"/>
    <property type="match status" value="1"/>
</dbReference>
<feature type="transmembrane region" description="Helical" evidence="10">
    <location>
        <begin position="69"/>
        <end position="87"/>
    </location>
</feature>
<evidence type="ECO:0000313" key="13">
    <source>
        <dbReference type="Proteomes" id="UP000261540"/>
    </source>
</evidence>
<dbReference type="STRING" id="1676925.ENSPKIP00000030556"/>
<feature type="transmembrane region" description="Helical" evidence="10">
    <location>
        <begin position="107"/>
        <end position="126"/>
    </location>
</feature>
<evidence type="ECO:0000256" key="4">
    <source>
        <dbReference type="ARBA" id="ARBA00022989"/>
    </source>
</evidence>
<evidence type="ECO:0000256" key="5">
    <source>
        <dbReference type="ARBA" id="ARBA00023040"/>
    </source>
</evidence>
<dbReference type="Gene3D" id="1.20.1070.10">
    <property type="entry name" value="Rhodopsin 7-helix transmembrane proteins"/>
    <property type="match status" value="1"/>
</dbReference>
<evidence type="ECO:0000256" key="3">
    <source>
        <dbReference type="ARBA" id="ARBA00022692"/>
    </source>
</evidence>
<evidence type="ECO:0000256" key="7">
    <source>
        <dbReference type="ARBA" id="ARBA00023170"/>
    </source>
</evidence>
<evidence type="ECO:0000259" key="11">
    <source>
        <dbReference type="PROSITE" id="PS50262"/>
    </source>
</evidence>
<dbReference type="GeneTree" id="ENSGT00950000182934"/>
<dbReference type="Pfam" id="PF00001">
    <property type="entry name" value="7tm_1"/>
    <property type="match status" value="1"/>
</dbReference>
<dbReference type="InterPro" id="IPR050569">
    <property type="entry name" value="TAAR"/>
</dbReference>
<keyword evidence="6 10" id="KW-0472">Membrane</keyword>
<evidence type="ECO:0000256" key="2">
    <source>
        <dbReference type="ARBA" id="ARBA00022475"/>
    </source>
</evidence>
<feature type="transmembrane region" description="Helical" evidence="10">
    <location>
        <begin position="33"/>
        <end position="57"/>
    </location>
</feature>
<evidence type="ECO:0000256" key="8">
    <source>
        <dbReference type="ARBA" id="ARBA00023224"/>
    </source>
</evidence>
<keyword evidence="4 10" id="KW-1133">Transmembrane helix</keyword>
<evidence type="ECO:0000256" key="6">
    <source>
        <dbReference type="ARBA" id="ARBA00023136"/>
    </source>
</evidence>
<keyword evidence="2" id="KW-1003">Cell membrane</keyword>
<name>A0A3B3SKK9_9TELE</name>
<keyword evidence="7 9" id="KW-0675">Receptor</keyword>
<dbReference type="GO" id="GO:0001594">
    <property type="term" value="F:trace-amine receptor activity"/>
    <property type="evidence" value="ECO:0007669"/>
    <property type="project" value="TreeGrafter"/>
</dbReference>
<evidence type="ECO:0000256" key="10">
    <source>
        <dbReference type="SAM" id="Phobius"/>
    </source>
</evidence>
<keyword evidence="5 9" id="KW-0297">G-protein coupled receptor</keyword>
<dbReference type="InterPro" id="IPR000276">
    <property type="entry name" value="GPCR_Rhodpsn"/>
</dbReference>
<evidence type="ECO:0000256" key="1">
    <source>
        <dbReference type="ARBA" id="ARBA00004651"/>
    </source>
</evidence>
<dbReference type="Proteomes" id="UP000261540">
    <property type="component" value="Unplaced"/>
</dbReference>
<dbReference type="PANTHER" id="PTHR24249">
    <property type="entry name" value="HISTAMINE RECEPTOR-RELATED G-PROTEIN COUPLED RECEPTOR"/>
    <property type="match status" value="1"/>
</dbReference>
<keyword evidence="13" id="KW-1185">Reference proteome</keyword>
<evidence type="ECO:0000313" key="12">
    <source>
        <dbReference type="Ensembl" id="ENSPKIP00000030556.1"/>
    </source>
</evidence>
<keyword evidence="3 9" id="KW-0812">Transmembrane</keyword>
<organism evidence="12 13">
    <name type="scientific">Paramormyrops kingsleyae</name>
    <dbReference type="NCBI Taxonomy" id="1676925"/>
    <lineage>
        <taxon>Eukaryota</taxon>
        <taxon>Metazoa</taxon>
        <taxon>Chordata</taxon>
        <taxon>Craniata</taxon>
        <taxon>Vertebrata</taxon>
        <taxon>Euteleostomi</taxon>
        <taxon>Actinopterygii</taxon>
        <taxon>Neopterygii</taxon>
        <taxon>Teleostei</taxon>
        <taxon>Osteoglossocephala</taxon>
        <taxon>Osteoglossomorpha</taxon>
        <taxon>Osteoglossiformes</taxon>
        <taxon>Mormyridae</taxon>
        <taxon>Paramormyrops</taxon>
    </lineage>
</organism>
<evidence type="ECO:0000256" key="9">
    <source>
        <dbReference type="RuleBase" id="RU000688"/>
    </source>
</evidence>
<comment type="similarity">
    <text evidence="9">Belongs to the G-protein coupled receptor 1 family.</text>
</comment>
<comment type="subcellular location">
    <subcellularLocation>
        <location evidence="1">Cell membrane</location>
        <topology evidence="1">Multi-pass membrane protein</topology>
    </subcellularLocation>
</comment>
<dbReference type="Ensembl" id="ENSPKIT00000011377.1">
    <property type="protein sequence ID" value="ENSPKIP00000030556.1"/>
    <property type="gene ID" value="ENSPKIG00000011370.1"/>
</dbReference>
<keyword evidence="8 9" id="KW-0807">Transducer</keyword>
<feature type="domain" description="G-protein coupled receptors family 1 profile" evidence="11">
    <location>
        <begin position="49"/>
        <end position="216"/>
    </location>
</feature>
<accession>A0A3B3SKK9</accession>
<dbReference type="InterPro" id="IPR017452">
    <property type="entry name" value="GPCR_Rhodpsn_7TM"/>
</dbReference>
<dbReference type="PROSITE" id="PS00237">
    <property type="entry name" value="G_PROTEIN_RECEP_F1_1"/>
    <property type="match status" value="1"/>
</dbReference>
<dbReference type="SUPFAM" id="SSF81321">
    <property type="entry name" value="Family A G protein-coupled receptor-like"/>
    <property type="match status" value="1"/>
</dbReference>
<dbReference type="AlphaFoldDB" id="A0A3B3SKK9"/>
<reference evidence="12" key="2">
    <citation type="submission" date="2025-09" db="UniProtKB">
        <authorList>
            <consortium name="Ensembl"/>
        </authorList>
    </citation>
    <scope>IDENTIFICATION</scope>
</reference>
<dbReference type="GO" id="GO:0005886">
    <property type="term" value="C:plasma membrane"/>
    <property type="evidence" value="ECO:0007669"/>
    <property type="project" value="UniProtKB-SubCell"/>
</dbReference>
<proteinExistence type="inferred from homology"/>
<feature type="transmembrane region" description="Helical" evidence="10">
    <location>
        <begin position="190"/>
        <end position="214"/>
    </location>
</feature>
<dbReference type="PRINTS" id="PR00237">
    <property type="entry name" value="GPCRRHODOPSN"/>
</dbReference>
<protein>
    <recommendedName>
        <fullName evidence="11">G-protein coupled receptors family 1 profile domain-containing protein</fullName>
    </recommendedName>
</protein>